<sequence>MFQTNVCSRIYHLTLNRKNKRAVFLQLFHQIISPPQTTKRRTTAQSRMSGLLNMSDDKTKDTQSGASGAAKTVTSTLGNTVGGVTNTAGGILGAAGRGIGDTVNSVTGEAGRPVGDGISNIGSGIEGAGQQASQGVKNAGEWKKA</sequence>
<gene>
    <name evidence="2" type="ORF">B0H66DRAFT_544671</name>
</gene>
<dbReference type="AlphaFoldDB" id="A0AAE0ITA8"/>
<evidence type="ECO:0000256" key="1">
    <source>
        <dbReference type="SAM" id="MobiDB-lite"/>
    </source>
</evidence>
<reference evidence="2" key="1">
    <citation type="journal article" date="2023" name="Mol. Phylogenet. Evol.">
        <title>Genome-scale phylogeny and comparative genomics of the fungal order Sordariales.</title>
        <authorList>
            <person name="Hensen N."/>
            <person name="Bonometti L."/>
            <person name="Westerberg I."/>
            <person name="Brannstrom I.O."/>
            <person name="Guillou S."/>
            <person name="Cros-Aarteil S."/>
            <person name="Calhoun S."/>
            <person name="Haridas S."/>
            <person name="Kuo A."/>
            <person name="Mondo S."/>
            <person name="Pangilinan J."/>
            <person name="Riley R."/>
            <person name="LaButti K."/>
            <person name="Andreopoulos B."/>
            <person name="Lipzen A."/>
            <person name="Chen C."/>
            <person name="Yan M."/>
            <person name="Daum C."/>
            <person name="Ng V."/>
            <person name="Clum A."/>
            <person name="Steindorff A."/>
            <person name="Ohm R.A."/>
            <person name="Martin F."/>
            <person name="Silar P."/>
            <person name="Natvig D.O."/>
            <person name="Lalanne C."/>
            <person name="Gautier V."/>
            <person name="Ament-Velasquez S.L."/>
            <person name="Kruys A."/>
            <person name="Hutchinson M.I."/>
            <person name="Powell A.J."/>
            <person name="Barry K."/>
            <person name="Miller A.N."/>
            <person name="Grigoriev I.V."/>
            <person name="Debuchy R."/>
            <person name="Gladieux P."/>
            <person name="Hiltunen Thoren M."/>
            <person name="Johannesson H."/>
        </authorList>
    </citation>
    <scope>NUCLEOTIDE SEQUENCE</scope>
    <source>
        <strain evidence="2">CBS 118394</strain>
    </source>
</reference>
<accession>A0AAE0ITA8</accession>
<reference evidence="2" key="2">
    <citation type="submission" date="2023-06" db="EMBL/GenBank/DDBJ databases">
        <authorList>
            <consortium name="Lawrence Berkeley National Laboratory"/>
            <person name="Haridas S."/>
            <person name="Hensen N."/>
            <person name="Bonometti L."/>
            <person name="Westerberg I."/>
            <person name="Brannstrom I.O."/>
            <person name="Guillou S."/>
            <person name="Cros-Aarteil S."/>
            <person name="Calhoun S."/>
            <person name="Kuo A."/>
            <person name="Mondo S."/>
            <person name="Pangilinan J."/>
            <person name="Riley R."/>
            <person name="Labutti K."/>
            <person name="Andreopoulos B."/>
            <person name="Lipzen A."/>
            <person name="Chen C."/>
            <person name="Yanf M."/>
            <person name="Daum C."/>
            <person name="Ng V."/>
            <person name="Clum A."/>
            <person name="Steindorff A."/>
            <person name="Ohm R."/>
            <person name="Martin F."/>
            <person name="Silar P."/>
            <person name="Natvig D."/>
            <person name="Lalanne C."/>
            <person name="Gautier V."/>
            <person name="Ament-Velasquez S.L."/>
            <person name="Kruys A."/>
            <person name="Hutchinson M.I."/>
            <person name="Powell A.J."/>
            <person name="Barry K."/>
            <person name="Miller A.N."/>
            <person name="Grigoriev I.V."/>
            <person name="Debuchy R."/>
            <person name="Gladieux P."/>
            <person name="Thoren M.H."/>
            <person name="Johannesson H."/>
        </authorList>
    </citation>
    <scope>NUCLEOTIDE SEQUENCE</scope>
    <source>
        <strain evidence="2">CBS 118394</strain>
    </source>
</reference>
<dbReference type="EMBL" id="JAUEDM010000001">
    <property type="protein sequence ID" value="KAK3330705.1"/>
    <property type="molecule type" value="Genomic_DNA"/>
</dbReference>
<keyword evidence="3" id="KW-1185">Reference proteome</keyword>
<dbReference type="PANTHER" id="PTHR40636">
    <property type="entry name" value="CSBD-LIKE DOMAIN-CONTAINING PROTEIN"/>
    <property type="match status" value="1"/>
</dbReference>
<evidence type="ECO:0000313" key="2">
    <source>
        <dbReference type="EMBL" id="KAK3330705.1"/>
    </source>
</evidence>
<dbReference type="Proteomes" id="UP001283341">
    <property type="component" value="Unassembled WGS sequence"/>
</dbReference>
<dbReference type="PANTHER" id="PTHR40636:SF1">
    <property type="entry name" value="CSBD-LIKE DOMAIN-CONTAINING PROTEIN"/>
    <property type="match status" value="1"/>
</dbReference>
<proteinExistence type="predicted"/>
<name>A0AAE0ITA8_9PEZI</name>
<comment type="caution">
    <text evidence="2">The sequence shown here is derived from an EMBL/GenBank/DDBJ whole genome shotgun (WGS) entry which is preliminary data.</text>
</comment>
<protein>
    <submittedName>
        <fullName evidence="2">Uncharacterized protein</fullName>
    </submittedName>
</protein>
<feature type="compositionally biased region" description="Polar residues" evidence="1">
    <location>
        <begin position="36"/>
        <end position="48"/>
    </location>
</feature>
<organism evidence="2 3">
    <name type="scientific">Apodospora peruviana</name>
    <dbReference type="NCBI Taxonomy" id="516989"/>
    <lineage>
        <taxon>Eukaryota</taxon>
        <taxon>Fungi</taxon>
        <taxon>Dikarya</taxon>
        <taxon>Ascomycota</taxon>
        <taxon>Pezizomycotina</taxon>
        <taxon>Sordariomycetes</taxon>
        <taxon>Sordariomycetidae</taxon>
        <taxon>Sordariales</taxon>
        <taxon>Lasiosphaeriaceae</taxon>
        <taxon>Apodospora</taxon>
    </lineage>
</organism>
<feature type="region of interest" description="Disordered" evidence="1">
    <location>
        <begin position="104"/>
        <end position="145"/>
    </location>
</feature>
<feature type="region of interest" description="Disordered" evidence="1">
    <location>
        <begin position="36"/>
        <end position="79"/>
    </location>
</feature>
<evidence type="ECO:0000313" key="3">
    <source>
        <dbReference type="Proteomes" id="UP001283341"/>
    </source>
</evidence>